<dbReference type="AlphaFoldDB" id="A0A7X8THV8"/>
<feature type="region of interest" description="Disordered" evidence="2">
    <location>
        <begin position="20"/>
        <end position="40"/>
    </location>
</feature>
<evidence type="ECO:0000256" key="1">
    <source>
        <dbReference type="ARBA" id="ARBA00024201"/>
    </source>
</evidence>
<dbReference type="Pfam" id="PF11806">
    <property type="entry name" value="Enterochelin_N"/>
    <property type="match status" value="1"/>
</dbReference>
<dbReference type="GO" id="GO:0005506">
    <property type="term" value="F:iron ion binding"/>
    <property type="evidence" value="ECO:0007669"/>
    <property type="project" value="InterPro"/>
</dbReference>
<dbReference type="GO" id="GO:0006826">
    <property type="term" value="P:iron ion transport"/>
    <property type="evidence" value="ECO:0007669"/>
    <property type="project" value="InterPro"/>
</dbReference>
<evidence type="ECO:0000313" key="5">
    <source>
        <dbReference type="Proteomes" id="UP000523139"/>
    </source>
</evidence>
<comment type="similarity">
    <text evidence="1">Belongs to the Fes family.</text>
</comment>
<dbReference type="InterPro" id="IPR013783">
    <property type="entry name" value="Ig-like_fold"/>
</dbReference>
<dbReference type="InterPro" id="IPR014756">
    <property type="entry name" value="Ig_E-set"/>
</dbReference>
<sequence>MNYLSEAGLDGSGGAGVSYPGSGVGVNPGQGPAPNSQPRRVPVPKLPLHWRAHHWPIIQQDVEGSDAVVVTFLRKAPGVHTVLLYIDCLTDATQPSRSEMEYLGDGIFAMSYQVPRGWRAGYSFYECAGFCVPWRVDADCPLDSLIDRSQTDPRNRMGCQDPQGRRLSLVEALPESGELASRPLAA</sequence>
<feature type="domain" description="Enterochelin esterase N-terminal" evidence="3">
    <location>
        <begin position="70"/>
        <end position="171"/>
    </location>
</feature>
<comment type="caution">
    <text evidence="4">The sequence shown here is derived from an EMBL/GenBank/DDBJ whole genome shotgun (WGS) entry which is preliminary data.</text>
</comment>
<evidence type="ECO:0000256" key="2">
    <source>
        <dbReference type="SAM" id="MobiDB-lite"/>
    </source>
</evidence>
<dbReference type="EMBL" id="JABAHY010000002">
    <property type="protein sequence ID" value="NLS09021.1"/>
    <property type="molecule type" value="Genomic_DNA"/>
</dbReference>
<dbReference type="GO" id="GO:0005737">
    <property type="term" value="C:cytoplasm"/>
    <property type="evidence" value="ECO:0007669"/>
    <property type="project" value="InterPro"/>
</dbReference>
<dbReference type="Gene3D" id="2.60.40.10">
    <property type="entry name" value="Immunoglobulins"/>
    <property type="match status" value="1"/>
</dbReference>
<proteinExistence type="inferred from homology"/>
<evidence type="ECO:0000259" key="3">
    <source>
        <dbReference type="Pfam" id="PF11806"/>
    </source>
</evidence>
<dbReference type="GO" id="GO:0008849">
    <property type="term" value="F:enterochelin esterase activity"/>
    <property type="evidence" value="ECO:0007669"/>
    <property type="project" value="InterPro"/>
</dbReference>
<organism evidence="4 5">
    <name type="scientific">Nesterenkonia sedimenti</name>
    <dbReference type="NCBI Taxonomy" id="1463632"/>
    <lineage>
        <taxon>Bacteria</taxon>
        <taxon>Bacillati</taxon>
        <taxon>Actinomycetota</taxon>
        <taxon>Actinomycetes</taxon>
        <taxon>Micrococcales</taxon>
        <taxon>Micrococcaceae</taxon>
        <taxon>Nesterenkonia</taxon>
    </lineage>
</organism>
<dbReference type="InterPro" id="IPR021764">
    <property type="entry name" value="Enterochelin_esterase_N"/>
</dbReference>
<accession>A0A7X8THV8</accession>
<reference evidence="4 5" key="1">
    <citation type="submission" date="2020-04" db="EMBL/GenBank/DDBJ databases">
        <title>Nesterenkonia sp. nov., isolated from marine sediment.</title>
        <authorList>
            <person name="Zhang G."/>
        </authorList>
    </citation>
    <scope>NUCLEOTIDE SEQUENCE [LARGE SCALE GENOMIC DNA]</scope>
    <source>
        <strain evidence="4 5">MY13</strain>
    </source>
</reference>
<dbReference type="SUPFAM" id="SSF81296">
    <property type="entry name" value="E set domains"/>
    <property type="match status" value="1"/>
</dbReference>
<keyword evidence="5" id="KW-1185">Reference proteome</keyword>
<dbReference type="GO" id="GO:0005975">
    <property type="term" value="P:carbohydrate metabolic process"/>
    <property type="evidence" value="ECO:0007669"/>
    <property type="project" value="UniProtKB-ARBA"/>
</dbReference>
<gene>
    <name evidence="4" type="ORF">HGQ17_03190</name>
</gene>
<dbReference type="Proteomes" id="UP000523139">
    <property type="component" value="Unassembled WGS sequence"/>
</dbReference>
<protein>
    <submittedName>
        <fullName evidence="4">DUF3327 domain-containing protein</fullName>
    </submittedName>
</protein>
<evidence type="ECO:0000313" key="4">
    <source>
        <dbReference type="EMBL" id="NLS09021.1"/>
    </source>
</evidence>
<dbReference type="RefSeq" id="WP_168886525.1">
    <property type="nucleotide sequence ID" value="NZ_JABAHY010000002.1"/>
</dbReference>
<name>A0A7X8THV8_9MICC</name>